<evidence type="ECO:0000256" key="1">
    <source>
        <dbReference type="ARBA" id="ARBA00004687"/>
    </source>
</evidence>
<dbReference type="InterPro" id="IPR044215">
    <property type="entry name" value="PIG-H"/>
</dbReference>
<evidence type="ECO:0000313" key="5">
    <source>
        <dbReference type="Proteomes" id="UP001142393"/>
    </source>
</evidence>
<dbReference type="PANTHER" id="PTHR15231:SF1">
    <property type="entry name" value="PHOSPHATIDYLINOSITOL N-ACETYLGLUCOSAMINYLTRANSFERASE SUBUNIT H"/>
    <property type="match status" value="1"/>
</dbReference>
<gene>
    <name evidence="4" type="ORF">DFH05DRAFT_1408277</name>
</gene>
<evidence type="ECO:0000256" key="2">
    <source>
        <dbReference type="ARBA" id="ARBA00009610"/>
    </source>
</evidence>
<proteinExistence type="inferred from homology"/>
<accession>A0A9W8NQC0</accession>
<organism evidence="4 5">
    <name type="scientific">Lentinula detonsa</name>
    <dbReference type="NCBI Taxonomy" id="2804962"/>
    <lineage>
        <taxon>Eukaryota</taxon>
        <taxon>Fungi</taxon>
        <taxon>Dikarya</taxon>
        <taxon>Basidiomycota</taxon>
        <taxon>Agaricomycotina</taxon>
        <taxon>Agaricomycetes</taxon>
        <taxon>Agaricomycetidae</taxon>
        <taxon>Agaricales</taxon>
        <taxon>Marasmiineae</taxon>
        <taxon>Omphalotaceae</taxon>
        <taxon>Lentinula</taxon>
    </lineage>
</organism>
<keyword evidence="5" id="KW-1185">Reference proteome</keyword>
<dbReference type="GO" id="GO:0006506">
    <property type="term" value="P:GPI anchor biosynthetic process"/>
    <property type="evidence" value="ECO:0007669"/>
    <property type="project" value="InterPro"/>
</dbReference>
<evidence type="ECO:0000313" key="4">
    <source>
        <dbReference type="EMBL" id="KAJ3738863.1"/>
    </source>
</evidence>
<dbReference type="PANTHER" id="PTHR15231">
    <property type="entry name" value="PHOSPHATIDYLINOSITOL N-ACETYLGLUCOSAMINYLTRANSFERASE SUBUNIT H"/>
    <property type="match status" value="1"/>
</dbReference>
<protein>
    <recommendedName>
        <fullName evidence="3">Phosphatidylinositol N-acetylglucosaminyltransferase subunit H conserved domain-containing protein</fullName>
    </recommendedName>
</protein>
<dbReference type="AlphaFoldDB" id="A0A9W8NQC0"/>
<evidence type="ECO:0000259" key="3">
    <source>
        <dbReference type="Pfam" id="PF10181"/>
    </source>
</evidence>
<dbReference type="InterPro" id="IPR019328">
    <property type="entry name" value="PIGH-H_dom"/>
</dbReference>
<name>A0A9W8NQC0_9AGAR</name>
<comment type="caution">
    <text evidence="4">The sequence shown here is derived from an EMBL/GenBank/DDBJ whole genome shotgun (WGS) entry which is preliminary data.</text>
</comment>
<reference evidence="4 5" key="1">
    <citation type="journal article" date="2023" name="Proc. Natl. Acad. Sci. U.S.A.">
        <title>A global phylogenomic analysis of the shiitake genus Lentinula.</title>
        <authorList>
            <person name="Sierra-Patev S."/>
            <person name="Min B."/>
            <person name="Naranjo-Ortiz M."/>
            <person name="Looney B."/>
            <person name="Konkel Z."/>
            <person name="Slot J.C."/>
            <person name="Sakamoto Y."/>
            <person name="Steenwyk J.L."/>
            <person name="Rokas A."/>
            <person name="Carro J."/>
            <person name="Camarero S."/>
            <person name="Ferreira P."/>
            <person name="Molpeceres G."/>
            <person name="Ruiz-Duenas F.J."/>
            <person name="Serrano A."/>
            <person name="Henrissat B."/>
            <person name="Drula E."/>
            <person name="Hughes K.W."/>
            <person name="Mata J.L."/>
            <person name="Ishikawa N.K."/>
            <person name="Vargas-Isla R."/>
            <person name="Ushijima S."/>
            <person name="Smith C.A."/>
            <person name="Donoghue J."/>
            <person name="Ahrendt S."/>
            <person name="Andreopoulos W."/>
            <person name="He G."/>
            <person name="LaButti K."/>
            <person name="Lipzen A."/>
            <person name="Ng V."/>
            <person name="Riley R."/>
            <person name="Sandor L."/>
            <person name="Barry K."/>
            <person name="Martinez A.T."/>
            <person name="Xiao Y."/>
            <person name="Gibbons J.G."/>
            <person name="Terashima K."/>
            <person name="Grigoriev I.V."/>
            <person name="Hibbett D."/>
        </authorList>
    </citation>
    <scope>NUCLEOTIDE SEQUENCE [LARGE SCALE GENOMIC DNA]</scope>
    <source>
        <strain evidence="4 5">TFB7810</strain>
    </source>
</reference>
<dbReference type="Proteomes" id="UP001142393">
    <property type="component" value="Unassembled WGS sequence"/>
</dbReference>
<comment type="pathway">
    <text evidence="1">Glycolipid biosynthesis; glycosylphosphatidylinositol-anchor biosynthesis.</text>
</comment>
<sequence>MQRLRPLQTNPEFSILHTDSFHEYRVENWHLARDGSGAVVRHASTWSWKYSLFPLMLSVSWPKVNTFAGSLARVLLSLAAIFFVWTRCTQVIHETIIVLPEHGIQLETHKGLPPLTFFTNKRFVPYTILRDLVINEGIKRWDVRYYLVVLKEGTTGRVALEVCFPNILPHFPILLQIYQDLREFVSRQVPSTQSLPHTQPP</sequence>
<dbReference type="GO" id="GO:0000506">
    <property type="term" value="C:glycosylphosphatidylinositol-N-acetylglucosaminyltransferase (GPI-GnT) complex"/>
    <property type="evidence" value="ECO:0007669"/>
    <property type="project" value="InterPro"/>
</dbReference>
<dbReference type="Pfam" id="PF10181">
    <property type="entry name" value="PIG-H"/>
    <property type="match status" value="1"/>
</dbReference>
<comment type="similarity">
    <text evidence="2">Belongs to the PIGH family.</text>
</comment>
<feature type="domain" description="Phosphatidylinositol N-acetylglucosaminyltransferase subunit H conserved" evidence="3">
    <location>
        <begin position="95"/>
        <end position="165"/>
    </location>
</feature>
<dbReference type="EMBL" id="JANVFU010000022">
    <property type="protein sequence ID" value="KAJ3738863.1"/>
    <property type="molecule type" value="Genomic_DNA"/>
</dbReference>